<evidence type="ECO:0000313" key="4">
    <source>
        <dbReference type="Proteomes" id="UP000601435"/>
    </source>
</evidence>
<dbReference type="InterPro" id="IPR026151">
    <property type="entry name" value="Maspardin"/>
</dbReference>
<gene>
    <name evidence="3" type="primary">spg21</name>
    <name evidence="3" type="ORF">SNEC2469_LOCUS4840</name>
</gene>
<organism evidence="3 4">
    <name type="scientific">Symbiodinium necroappetens</name>
    <dbReference type="NCBI Taxonomy" id="1628268"/>
    <lineage>
        <taxon>Eukaryota</taxon>
        <taxon>Sar</taxon>
        <taxon>Alveolata</taxon>
        <taxon>Dinophyceae</taxon>
        <taxon>Suessiales</taxon>
        <taxon>Symbiodiniaceae</taxon>
        <taxon>Symbiodinium</taxon>
    </lineage>
</organism>
<name>A0A812LT97_9DINO</name>
<protein>
    <submittedName>
        <fullName evidence="3">Spg21 protein</fullName>
    </submittedName>
</protein>
<reference evidence="3" key="1">
    <citation type="submission" date="2021-02" db="EMBL/GenBank/DDBJ databases">
        <authorList>
            <person name="Dougan E. K."/>
            <person name="Rhodes N."/>
            <person name="Thang M."/>
            <person name="Chan C."/>
        </authorList>
    </citation>
    <scope>NUCLEOTIDE SEQUENCE</scope>
</reference>
<dbReference type="Proteomes" id="UP000601435">
    <property type="component" value="Unassembled WGS sequence"/>
</dbReference>
<dbReference type="GO" id="GO:0005737">
    <property type="term" value="C:cytoplasm"/>
    <property type="evidence" value="ECO:0007669"/>
    <property type="project" value="UniProtKB-SubCell"/>
</dbReference>
<comment type="caution">
    <text evidence="3">The sequence shown here is derived from an EMBL/GenBank/DDBJ whole genome shotgun (WGS) entry which is preliminary data.</text>
</comment>
<keyword evidence="4" id="KW-1185">Reference proteome</keyword>
<accession>A0A812LT97</accession>
<evidence type="ECO:0000313" key="3">
    <source>
        <dbReference type="EMBL" id="CAE7246707.1"/>
    </source>
</evidence>
<dbReference type="PANTHER" id="PTHR15913:SF0">
    <property type="entry name" value="MASPARDIN"/>
    <property type="match status" value="1"/>
</dbReference>
<evidence type="ECO:0000256" key="1">
    <source>
        <dbReference type="ARBA" id="ARBA00004496"/>
    </source>
</evidence>
<keyword evidence="2" id="KW-0963">Cytoplasm</keyword>
<dbReference type="AlphaFoldDB" id="A0A812LT97"/>
<dbReference type="OrthoDB" id="10264550at2759"/>
<comment type="subcellular location">
    <subcellularLocation>
        <location evidence="1">Cytoplasm</location>
    </subcellularLocation>
</comment>
<dbReference type="PANTHER" id="PTHR15913">
    <property type="entry name" value="ACID CLUSTER PROTEIN 33"/>
    <property type="match status" value="1"/>
</dbReference>
<evidence type="ECO:0000256" key="2">
    <source>
        <dbReference type="ARBA" id="ARBA00022490"/>
    </source>
</evidence>
<dbReference type="EMBL" id="CAJNJA010009431">
    <property type="protein sequence ID" value="CAE7246707.1"/>
    <property type="molecule type" value="Genomic_DNA"/>
</dbReference>
<sequence>MVPEELRRQLKLLYKGASFAELKSRGDFPYLSRPDEVTLFVEVHMRRFGAFAQGPSVAQVDDVATDKGADILRDPGHQCLGCHICTACNMACRRLRTGHQHPIETESKVTKREFKAAGGSSFRNRFRHVWRSRVNVRLLHYIPIYARCSGRWPEVVTSFQFWQRSRTVTPEGRCLVSCDISAVSVQVHRSGETR</sequence>
<proteinExistence type="predicted"/>